<evidence type="ECO:0000313" key="3">
    <source>
        <dbReference type="Proteomes" id="UP001642484"/>
    </source>
</evidence>
<comment type="caution">
    <text evidence="2">The sequence shown here is derived from an EMBL/GenBank/DDBJ whole genome shotgun (WGS) entry which is preliminary data.</text>
</comment>
<protein>
    <submittedName>
        <fullName evidence="2">Uncharacterized protein</fullName>
    </submittedName>
</protein>
<name>A0ABP0NW83_9DINO</name>
<accession>A0ABP0NW83</accession>
<sequence>MKGVNSPLAVQRPKQCSHVTKSSSMGEIRIPNNGMVQEKQSGNGSHVTGSNFSHQYVETDGPDGWRVEHHKNGRGDYERVEAVRGNGKVIREKAAAKNAEERVSHSYENSSGSYNLLFDNCQHASDRAYRAADPPWSCMIL</sequence>
<feature type="compositionally biased region" description="Polar residues" evidence="1">
    <location>
        <begin position="34"/>
        <end position="56"/>
    </location>
</feature>
<dbReference type="EMBL" id="CAXAMN010022294">
    <property type="protein sequence ID" value="CAK9068067.1"/>
    <property type="molecule type" value="Genomic_DNA"/>
</dbReference>
<evidence type="ECO:0000256" key="1">
    <source>
        <dbReference type="SAM" id="MobiDB-lite"/>
    </source>
</evidence>
<keyword evidence="3" id="KW-1185">Reference proteome</keyword>
<organism evidence="2 3">
    <name type="scientific">Durusdinium trenchii</name>
    <dbReference type="NCBI Taxonomy" id="1381693"/>
    <lineage>
        <taxon>Eukaryota</taxon>
        <taxon>Sar</taxon>
        <taxon>Alveolata</taxon>
        <taxon>Dinophyceae</taxon>
        <taxon>Suessiales</taxon>
        <taxon>Symbiodiniaceae</taxon>
        <taxon>Durusdinium</taxon>
    </lineage>
</organism>
<feature type="region of interest" description="Disordered" evidence="1">
    <location>
        <begin position="1"/>
        <end position="72"/>
    </location>
</feature>
<gene>
    <name evidence="2" type="ORF">CCMP2556_LOCUS33430</name>
</gene>
<proteinExistence type="predicted"/>
<reference evidence="2 3" key="1">
    <citation type="submission" date="2024-02" db="EMBL/GenBank/DDBJ databases">
        <authorList>
            <person name="Chen Y."/>
            <person name="Shah S."/>
            <person name="Dougan E. K."/>
            <person name="Thang M."/>
            <person name="Chan C."/>
        </authorList>
    </citation>
    <scope>NUCLEOTIDE SEQUENCE [LARGE SCALE GENOMIC DNA]</scope>
</reference>
<dbReference type="Proteomes" id="UP001642484">
    <property type="component" value="Unassembled WGS sequence"/>
</dbReference>
<evidence type="ECO:0000313" key="2">
    <source>
        <dbReference type="EMBL" id="CAK9068067.1"/>
    </source>
</evidence>